<organism evidence="3 4">
    <name type="scientific">Pseudooceanicola nitratireducens</name>
    <dbReference type="NCBI Taxonomy" id="517719"/>
    <lineage>
        <taxon>Bacteria</taxon>
        <taxon>Pseudomonadati</taxon>
        <taxon>Pseudomonadota</taxon>
        <taxon>Alphaproteobacteria</taxon>
        <taxon>Rhodobacterales</taxon>
        <taxon>Paracoccaceae</taxon>
        <taxon>Pseudooceanicola</taxon>
    </lineage>
</organism>
<feature type="transmembrane region" description="Helical" evidence="1">
    <location>
        <begin position="144"/>
        <end position="163"/>
    </location>
</feature>
<dbReference type="EMBL" id="FOLX01000001">
    <property type="protein sequence ID" value="SFC49410.1"/>
    <property type="molecule type" value="Genomic_DNA"/>
</dbReference>
<keyword evidence="2" id="KW-0732">Signal</keyword>
<dbReference type="Proteomes" id="UP000231644">
    <property type="component" value="Unassembled WGS sequence"/>
</dbReference>
<evidence type="ECO:0000313" key="4">
    <source>
        <dbReference type="Proteomes" id="UP000231644"/>
    </source>
</evidence>
<reference evidence="3 4" key="1">
    <citation type="submission" date="2016-10" db="EMBL/GenBank/DDBJ databases">
        <authorList>
            <person name="de Groot N.N."/>
        </authorList>
    </citation>
    <scope>NUCLEOTIDE SEQUENCE [LARGE SCALE GENOMIC DNA]</scope>
    <source>
        <strain evidence="3 4">DSM 29619</strain>
    </source>
</reference>
<name>A0A1I1JVL4_9RHOB</name>
<keyword evidence="4" id="KW-1185">Reference proteome</keyword>
<dbReference type="AlphaFoldDB" id="A0A1I1JVL4"/>
<accession>A0A1I1JVL4</accession>
<protein>
    <submittedName>
        <fullName evidence="3">VPLPA-CTERM protein sorting domain-containing protein</fullName>
    </submittedName>
</protein>
<gene>
    <name evidence="3" type="ORF">SAMN05421762_1104</name>
</gene>
<feature type="signal peptide" evidence="2">
    <location>
        <begin position="1"/>
        <end position="23"/>
    </location>
</feature>
<dbReference type="RefSeq" id="WP_093452992.1">
    <property type="nucleotide sequence ID" value="NZ_CP051251.1"/>
</dbReference>
<keyword evidence="1" id="KW-1133">Transmembrane helix</keyword>
<evidence type="ECO:0000256" key="2">
    <source>
        <dbReference type="SAM" id="SignalP"/>
    </source>
</evidence>
<feature type="chain" id="PRO_5014181468" evidence="2">
    <location>
        <begin position="24"/>
        <end position="169"/>
    </location>
</feature>
<keyword evidence="1" id="KW-0472">Membrane</keyword>
<dbReference type="InterPro" id="IPR022472">
    <property type="entry name" value="VPLPA-CTERM"/>
</dbReference>
<proteinExistence type="predicted"/>
<dbReference type="NCBIfam" id="TIGR03370">
    <property type="entry name" value="VPLPA-CTERM"/>
    <property type="match status" value="1"/>
</dbReference>
<sequence length="169" mass="17321">MNILKTLKFAAAALILGVSSAHALTVSGLTIVGQETSGNCPVDLNGDTKCFLSNGGSNVILTITADAGYTFDVAQVSYLLTGGGQLRKFNVSGSNFATFEIDNVPPTGVETVNLTGLTFLQFANVGNASARIDFSTLVVTPPAVPLPAAGFLLLGGFGALAAVKRRKKA</sequence>
<evidence type="ECO:0000256" key="1">
    <source>
        <dbReference type="SAM" id="Phobius"/>
    </source>
</evidence>
<evidence type="ECO:0000313" key="3">
    <source>
        <dbReference type="EMBL" id="SFC49410.1"/>
    </source>
</evidence>
<keyword evidence="1" id="KW-0812">Transmembrane</keyword>